<evidence type="ECO:0000313" key="2">
    <source>
        <dbReference type="Proteomes" id="UP000008021"/>
    </source>
</evidence>
<dbReference type="Proteomes" id="UP000008021">
    <property type="component" value="Chromosome 1"/>
</dbReference>
<dbReference type="AlphaFoldDB" id="A0A0E0CB12"/>
<organism evidence="1">
    <name type="scientific">Oryza meridionalis</name>
    <dbReference type="NCBI Taxonomy" id="40149"/>
    <lineage>
        <taxon>Eukaryota</taxon>
        <taxon>Viridiplantae</taxon>
        <taxon>Streptophyta</taxon>
        <taxon>Embryophyta</taxon>
        <taxon>Tracheophyta</taxon>
        <taxon>Spermatophyta</taxon>
        <taxon>Magnoliopsida</taxon>
        <taxon>Liliopsida</taxon>
        <taxon>Poales</taxon>
        <taxon>Poaceae</taxon>
        <taxon>BOP clade</taxon>
        <taxon>Oryzoideae</taxon>
        <taxon>Oryzeae</taxon>
        <taxon>Oryzinae</taxon>
        <taxon>Oryza</taxon>
    </lineage>
</organism>
<reference evidence="1" key="2">
    <citation type="submission" date="2018-05" db="EMBL/GenBank/DDBJ databases">
        <title>OmerRS3 (Oryza meridionalis Reference Sequence Version 3).</title>
        <authorList>
            <person name="Zhang J."/>
            <person name="Kudrna D."/>
            <person name="Lee S."/>
            <person name="Talag J."/>
            <person name="Welchert J."/>
            <person name="Wing R.A."/>
        </authorList>
    </citation>
    <scope>NUCLEOTIDE SEQUENCE [LARGE SCALE GENOMIC DNA]</scope>
    <source>
        <strain evidence="1">cv. OR44</strain>
    </source>
</reference>
<dbReference type="HOGENOM" id="CLU_2593820_0_0_1"/>
<reference evidence="1" key="1">
    <citation type="submission" date="2015-04" db="UniProtKB">
        <authorList>
            <consortium name="EnsemblPlants"/>
        </authorList>
    </citation>
    <scope>IDENTIFICATION</scope>
</reference>
<dbReference type="Gramene" id="OMERI01G36040.1">
    <property type="protein sequence ID" value="OMERI01G36040.1"/>
    <property type="gene ID" value="OMERI01G36040"/>
</dbReference>
<keyword evidence="2" id="KW-1185">Reference proteome</keyword>
<dbReference type="EnsemblPlants" id="OMERI01G36040.1">
    <property type="protein sequence ID" value="OMERI01G36040.1"/>
    <property type="gene ID" value="OMERI01G36040"/>
</dbReference>
<evidence type="ECO:0000313" key="1">
    <source>
        <dbReference type="EnsemblPlants" id="OMERI01G36040.1"/>
    </source>
</evidence>
<sequence>MGPHSNSRLEWQAVRRWPYHAANHCWCRSRGKSGSKYMVKLGLRTVPFRQHDDPEDDSSWNLQPCKHMEYMIDDSVCEDD</sequence>
<accession>A0A0E0CB12</accession>
<proteinExistence type="predicted"/>
<name>A0A0E0CB12_9ORYZ</name>
<protein>
    <submittedName>
        <fullName evidence="1">Uncharacterized protein</fullName>
    </submittedName>
</protein>